<proteinExistence type="inferred from homology"/>
<dbReference type="InterPro" id="IPR003838">
    <property type="entry name" value="ABC3_permease_C"/>
</dbReference>
<dbReference type="PANTHER" id="PTHR30572">
    <property type="entry name" value="MEMBRANE COMPONENT OF TRANSPORTER-RELATED"/>
    <property type="match status" value="1"/>
</dbReference>
<feature type="transmembrane region" description="Helical" evidence="7">
    <location>
        <begin position="291"/>
        <end position="314"/>
    </location>
</feature>
<dbReference type="InterPro" id="IPR050250">
    <property type="entry name" value="Macrolide_Exporter_MacB"/>
</dbReference>
<keyword evidence="2" id="KW-1003">Cell membrane</keyword>
<dbReference type="PANTHER" id="PTHR30572:SF4">
    <property type="entry name" value="ABC TRANSPORTER PERMEASE YTRF"/>
    <property type="match status" value="1"/>
</dbReference>
<comment type="subcellular location">
    <subcellularLocation>
        <location evidence="1">Cell membrane</location>
        <topology evidence="1">Multi-pass membrane protein</topology>
    </subcellularLocation>
</comment>
<dbReference type="Proteomes" id="UP000223777">
    <property type="component" value="Unassembled WGS sequence"/>
</dbReference>
<dbReference type="EMBL" id="NUIL01000056">
    <property type="protein sequence ID" value="PGO22375.1"/>
    <property type="molecule type" value="Genomic_DNA"/>
</dbReference>
<sequence>MRIKSAFIALKKRFLFSILLLIQITFGLATITSSINVFYNLHHLNDKSSSVLNVDKTYLVTFERTTDRLQSNQFNKEKIQAVYNTIHQNKDVISYGTYEESLIEIESSNRPLQNSMISDLKHKTFHDERPTVQTIVVDENYYKLLHLPLKPEEVFLHGDFQKNSEEKTKVLMGSYFKKYFQVGDTINNQYTIIGFLPENKFIVDNNSTNVYLKLDYAMIMPMSSDRYENYEGMFLRLHQSTVLHLQKDADIKKLEESIQLKGNGGTFHLKNLGDEINIDVTLNSYSEIPQLIVGILFILFSIIGMVVTTIISILMRKREFGIKIVFGESKFGMFIQIVLENIIVAIAGLGMSIAYFLWRYGKLLQMSKDFKVVSVLDFKLDMPILFLVFLFLLLIIIVSNVIVFLFIRKLEPKTLIGGME</sequence>
<evidence type="ECO:0000256" key="2">
    <source>
        <dbReference type="ARBA" id="ARBA00022475"/>
    </source>
</evidence>
<dbReference type="InterPro" id="IPR025857">
    <property type="entry name" value="MacB_PCD"/>
</dbReference>
<feature type="domain" description="MacB-like periplasmic core" evidence="9">
    <location>
        <begin position="17"/>
        <end position="259"/>
    </location>
</feature>
<evidence type="ECO:0000256" key="3">
    <source>
        <dbReference type="ARBA" id="ARBA00022692"/>
    </source>
</evidence>
<evidence type="ECO:0000259" key="8">
    <source>
        <dbReference type="Pfam" id="PF02687"/>
    </source>
</evidence>
<dbReference type="AlphaFoldDB" id="A0A2B9PJF3"/>
<evidence type="ECO:0000313" key="10">
    <source>
        <dbReference type="EMBL" id="PGO22375.1"/>
    </source>
</evidence>
<evidence type="ECO:0000256" key="4">
    <source>
        <dbReference type="ARBA" id="ARBA00022989"/>
    </source>
</evidence>
<evidence type="ECO:0000259" key="9">
    <source>
        <dbReference type="Pfam" id="PF12704"/>
    </source>
</evidence>
<keyword evidence="5 7" id="KW-0472">Membrane</keyword>
<comment type="caution">
    <text evidence="10">The sequence shown here is derived from an EMBL/GenBank/DDBJ whole genome shotgun (WGS) entry which is preliminary data.</text>
</comment>
<dbReference type="Pfam" id="PF02687">
    <property type="entry name" value="FtsX"/>
    <property type="match status" value="1"/>
</dbReference>
<evidence type="ECO:0000256" key="5">
    <source>
        <dbReference type="ARBA" id="ARBA00023136"/>
    </source>
</evidence>
<evidence type="ECO:0000256" key="7">
    <source>
        <dbReference type="SAM" id="Phobius"/>
    </source>
</evidence>
<dbReference type="Pfam" id="PF12704">
    <property type="entry name" value="MacB_PCD"/>
    <property type="match status" value="1"/>
</dbReference>
<keyword evidence="4 7" id="KW-1133">Transmembrane helix</keyword>
<dbReference type="GO" id="GO:0005886">
    <property type="term" value="C:plasma membrane"/>
    <property type="evidence" value="ECO:0007669"/>
    <property type="project" value="UniProtKB-SubCell"/>
</dbReference>
<organism evidence="10 11">
    <name type="scientific">Bacillus cereus</name>
    <dbReference type="NCBI Taxonomy" id="1396"/>
    <lineage>
        <taxon>Bacteria</taxon>
        <taxon>Bacillati</taxon>
        <taxon>Bacillota</taxon>
        <taxon>Bacilli</taxon>
        <taxon>Bacillales</taxon>
        <taxon>Bacillaceae</taxon>
        <taxon>Bacillus</taxon>
        <taxon>Bacillus cereus group</taxon>
    </lineage>
</organism>
<evidence type="ECO:0000313" key="11">
    <source>
        <dbReference type="Proteomes" id="UP000223777"/>
    </source>
</evidence>
<feature type="transmembrane region" description="Helical" evidence="7">
    <location>
        <begin position="384"/>
        <end position="407"/>
    </location>
</feature>
<dbReference type="GO" id="GO:0022857">
    <property type="term" value="F:transmembrane transporter activity"/>
    <property type="evidence" value="ECO:0007669"/>
    <property type="project" value="TreeGrafter"/>
</dbReference>
<keyword evidence="3 7" id="KW-0812">Transmembrane</keyword>
<comment type="similarity">
    <text evidence="6">Belongs to the ABC-4 integral membrane protein family.</text>
</comment>
<evidence type="ECO:0000256" key="1">
    <source>
        <dbReference type="ARBA" id="ARBA00004651"/>
    </source>
</evidence>
<name>A0A2B9PJF3_BACCE</name>
<protein>
    <submittedName>
        <fullName evidence="10">ABC transporter permease</fullName>
    </submittedName>
</protein>
<feature type="domain" description="ABC3 transporter permease C-terminal" evidence="8">
    <location>
        <begin position="292"/>
        <end position="412"/>
    </location>
</feature>
<accession>A0A2B9PJF3</accession>
<gene>
    <name evidence="10" type="ORF">CN984_27000</name>
</gene>
<evidence type="ECO:0000256" key="6">
    <source>
        <dbReference type="ARBA" id="ARBA00038076"/>
    </source>
</evidence>
<feature type="transmembrane region" description="Helical" evidence="7">
    <location>
        <begin position="334"/>
        <end position="358"/>
    </location>
</feature>
<reference evidence="10 11" key="1">
    <citation type="submission" date="2017-09" db="EMBL/GenBank/DDBJ databases">
        <title>Large-scale bioinformatics analysis of Bacillus genomes uncovers conserved roles of natural products in bacterial physiology.</title>
        <authorList>
            <consortium name="Agbiome Team Llc"/>
            <person name="Bleich R.M."/>
            <person name="Grubbs K.J."/>
            <person name="Santa Maria K.C."/>
            <person name="Allen S.E."/>
            <person name="Farag S."/>
            <person name="Shank E.A."/>
            <person name="Bowers A."/>
        </authorList>
    </citation>
    <scope>NUCLEOTIDE SEQUENCE [LARGE SCALE GENOMIC DNA]</scope>
    <source>
        <strain evidence="10 11">AFS050027</strain>
    </source>
</reference>